<keyword evidence="10" id="KW-1185">Reference proteome</keyword>
<feature type="domain" description="FAD-binding FR-type" evidence="7">
    <location>
        <begin position="802"/>
        <end position="919"/>
    </location>
</feature>
<dbReference type="Gene3D" id="3.30.200.210">
    <property type="match status" value="1"/>
</dbReference>
<dbReference type="InterPro" id="IPR037949">
    <property type="entry name" value="MopB_CT_Acetylene-hydratase"/>
</dbReference>
<organism evidence="9 10">
    <name type="scientific">Pandoraea norimbergensis</name>
    <dbReference type="NCBI Taxonomy" id="93219"/>
    <lineage>
        <taxon>Bacteria</taxon>
        <taxon>Pseudomonadati</taxon>
        <taxon>Pseudomonadota</taxon>
        <taxon>Betaproteobacteria</taxon>
        <taxon>Burkholderiales</taxon>
        <taxon>Burkholderiaceae</taxon>
        <taxon>Pandoraea</taxon>
    </lineage>
</organism>
<dbReference type="RefSeq" id="WP_058377924.1">
    <property type="nucleotide sequence ID" value="NZ_CP013480.3"/>
</dbReference>
<evidence type="ECO:0000256" key="2">
    <source>
        <dbReference type="ARBA" id="ARBA00022723"/>
    </source>
</evidence>
<feature type="domain" description="4Fe-4S Mo/W bis-MGD-type" evidence="8">
    <location>
        <begin position="3"/>
        <end position="58"/>
    </location>
</feature>
<dbReference type="Pfam" id="PF04879">
    <property type="entry name" value="Molybdop_Fe4S4"/>
    <property type="match status" value="1"/>
</dbReference>
<dbReference type="InterPro" id="IPR001433">
    <property type="entry name" value="OxRdtase_FAD/NAD-bd"/>
</dbReference>
<comment type="similarity">
    <text evidence="1">Belongs to the prokaryotic molybdopterin-containing oxidoreductase family.</text>
</comment>
<evidence type="ECO:0000259" key="7">
    <source>
        <dbReference type="PROSITE" id="PS51384"/>
    </source>
</evidence>
<evidence type="ECO:0000259" key="8">
    <source>
        <dbReference type="PROSITE" id="PS51669"/>
    </source>
</evidence>
<dbReference type="SUPFAM" id="SSF50692">
    <property type="entry name" value="ADC-like"/>
    <property type="match status" value="1"/>
</dbReference>
<dbReference type="CDD" id="cd06184">
    <property type="entry name" value="flavohem_like_fad_nad_binding"/>
    <property type="match status" value="1"/>
</dbReference>
<dbReference type="InterPro" id="IPR012675">
    <property type="entry name" value="Beta-grasp_dom_sf"/>
</dbReference>
<evidence type="ECO:0000256" key="1">
    <source>
        <dbReference type="ARBA" id="ARBA00010312"/>
    </source>
</evidence>
<dbReference type="Pfam" id="PF01568">
    <property type="entry name" value="Molydop_binding"/>
    <property type="match status" value="1"/>
</dbReference>
<dbReference type="PANTHER" id="PTHR43742">
    <property type="entry name" value="TRIMETHYLAMINE-N-OXIDE REDUCTASE"/>
    <property type="match status" value="1"/>
</dbReference>
<dbReference type="InterPro" id="IPR039261">
    <property type="entry name" value="FNR_nucleotide-bd"/>
</dbReference>
<sequence length="1157" mass="125901">MVQEVKPGFCTLCRSRCGTLNRVENDALIAVEPDPSHPNGAAMCRKGKAAPELVHHPDRLTTPLRRTAPKGADDPGWQRISWDEALTEIATRLGDIRRESGAHAVAFGVTTPSGTPLSDSIDWIERFIRVFGSPNTVYATEICNWHKDFAHAFTFGCGMPTADYAQADVIMLWGHNPTSTWLSQANAIGRGRVRGAKLLVVDPRKTPLAADADAWLPVRPGTDAALALGLARRLIDTGRYDETFVRRWTNAPLLVRNDNGLFLRMGDLNTTPAGDALPDAFVIWDEATGAPQAYDTTHALSRDAANRAALRGEFILSANDGSHISCRPAFDHLCEGLADYDPVTVSELCGVSPEQLDAAANLFTGAQRVAYHAWSGVAQHANATQIERAIAVVYALTGSFDRRGGNRVMTRQPVNAVSQHDLLSPEQQARALGIDERPLGPPARGWVTARDTYRAILDGDPYRVRALFCFGTNVLASQADYEMARDALEALEFHVHCDLFETPSARYADILLPVNTPWEREGLRAGFEIDDRADALIQLRQRMVSPRGESRSDNDIVFDLAVRLGMGEAFFGGRLEAGWNYQLAPTGLDVQTLRAHPEGISRPQPQYERKYARTEAGGVRGFATETRRVELYSERLLRHGYPPVPVHVAVRATTEVDGAHFPLVLGSTKNGYYCHSQHRGLASLRMRAPDPVVHLHPSLAEQKQLAAGDWVKVTTPAGVARFRAAFDEGLAPDVVLAEYGWWQACDSVGRRGFTMAGEQSSNYNALATAQDIDPISGSSPLRSLRCDITRDAASDPAHRPWQGMARFRIAGLTPAADGVRAIAFEPLDEVGLPDYLAGQHVTVRVPIPGHAQPLTRAYSLTGPANERERRGYRIAVRHQQGRTREGEAFEGTVSSWLNTGARVGDVIELGAPSGRFVLPLQTRQPVVCFAGGIGITPFLCYLESLAAQAEQAGHATTQTPEVWLHYANRNGATHAFQARLAALALRLPGIHIVNYYDAPRDADVLGRDYATTERLSAAVVSDDLIARRARFYLCGPEPMMAAVMGGLAARGVPAFDMFKEAFRSPSAPRVDADAAWPVTFARSGREAVWTPSQGSLLSFAESLGLTLPSGCRVGQCESCAVRVLSGEVDHMSDVALDEPGMCLACQAVPREAVVIDA</sequence>
<proteinExistence type="inferred from homology"/>
<evidence type="ECO:0000259" key="6">
    <source>
        <dbReference type="PROSITE" id="PS51085"/>
    </source>
</evidence>
<reference evidence="10" key="1">
    <citation type="submission" date="2015-12" db="EMBL/GenBank/DDBJ databases">
        <title>Complete genome sequence of Pandoraea norimbergensis DSM 11628.</title>
        <authorList>
            <person name="Ee R."/>
            <person name="Lim Y.-L."/>
            <person name="Yong D."/>
            <person name="Yin W.-F."/>
            <person name="Chan K.-G."/>
        </authorList>
    </citation>
    <scope>NUCLEOTIDE SEQUENCE [LARGE SCALE GENOMIC DNA]</scope>
    <source>
        <strain evidence="10">DSM 11628</strain>
    </source>
</reference>
<evidence type="ECO:0000313" key="10">
    <source>
        <dbReference type="Proteomes" id="UP000060277"/>
    </source>
</evidence>
<dbReference type="PROSITE" id="PS51384">
    <property type="entry name" value="FAD_FR"/>
    <property type="match status" value="1"/>
</dbReference>
<evidence type="ECO:0000256" key="5">
    <source>
        <dbReference type="SAM" id="MobiDB-lite"/>
    </source>
</evidence>
<dbReference type="PROSITE" id="PS51085">
    <property type="entry name" value="2FE2S_FER_2"/>
    <property type="match status" value="1"/>
</dbReference>
<dbReference type="InterPro" id="IPR006656">
    <property type="entry name" value="Mopterin_OxRdtase"/>
</dbReference>
<dbReference type="SUPFAM" id="SSF52343">
    <property type="entry name" value="Ferredoxin reductase-like, C-terminal NADP-linked domain"/>
    <property type="match status" value="1"/>
</dbReference>
<name>A0ABM5WKL3_9BURK</name>
<feature type="domain" description="2Fe-2S ferredoxin-type" evidence="6">
    <location>
        <begin position="1076"/>
        <end position="1157"/>
    </location>
</feature>
<dbReference type="InterPro" id="IPR009010">
    <property type="entry name" value="Asp_de-COase-like_dom_sf"/>
</dbReference>
<dbReference type="Gene3D" id="3.40.50.80">
    <property type="entry name" value="Nucleotide-binding domain of ferredoxin-NADP reductase (FNR) module"/>
    <property type="match status" value="1"/>
</dbReference>
<dbReference type="Proteomes" id="UP000060277">
    <property type="component" value="Chromosome"/>
</dbReference>
<dbReference type="CDD" id="cd02781">
    <property type="entry name" value="MopB_CT_Acetylene-hydratase"/>
    <property type="match status" value="1"/>
</dbReference>
<dbReference type="Pfam" id="PF00175">
    <property type="entry name" value="NAD_binding_1"/>
    <property type="match status" value="1"/>
</dbReference>
<keyword evidence="3" id="KW-0408">Iron</keyword>
<dbReference type="Gene3D" id="2.40.30.10">
    <property type="entry name" value="Translation factors"/>
    <property type="match status" value="1"/>
</dbReference>
<dbReference type="InterPro" id="IPR036010">
    <property type="entry name" value="2Fe-2S_ferredoxin-like_sf"/>
</dbReference>
<evidence type="ECO:0000256" key="4">
    <source>
        <dbReference type="ARBA" id="ARBA00023014"/>
    </source>
</evidence>
<dbReference type="Gene3D" id="3.40.228.10">
    <property type="entry name" value="Dimethylsulfoxide Reductase, domain 2"/>
    <property type="match status" value="1"/>
</dbReference>
<evidence type="ECO:0000256" key="3">
    <source>
        <dbReference type="ARBA" id="ARBA00023004"/>
    </source>
</evidence>
<dbReference type="CDD" id="cd00207">
    <property type="entry name" value="fer2"/>
    <property type="match status" value="1"/>
</dbReference>
<dbReference type="InterPro" id="IPR050612">
    <property type="entry name" value="Prok_Mopterin_Oxidored"/>
</dbReference>
<dbReference type="SUPFAM" id="SSF63380">
    <property type="entry name" value="Riboflavin synthase domain-like"/>
    <property type="match status" value="1"/>
</dbReference>
<dbReference type="SUPFAM" id="SSF54292">
    <property type="entry name" value="2Fe-2S ferredoxin-like"/>
    <property type="match status" value="1"/>
</dbReference>
<dbReference type="SMART" id="SM00926">
    <property type="entry name" value="Molybdop_Fe4S4"/>
    <property type="match status" value="1"/>
</dbReference>
<dbReference type="EMBL" id="CP013480">
    <property type="protein sequence ID" value="ALS61010.1"/>
    <property type="molecule type" value="Genomic_DNA"/>
</dbReference>
<dbReference type="InterPro" id="IPR001041">
    <property type="entry name" value="2Fe-2S_ferredoxin-type"/>
</dbReference>
<dbReference type="InterPro" id="IPR006963">
    <property type="entry name" value="Mopterin_OxRdtase_4Fe-4S_dom"/>
</dbReference>
<dbReference type="InterPro" id="IPR017938">
    <property type="entry name" value="Riboflavin_synthase-like_b-brl"/>
</dbReference>
<feature type="region of interest" description="Disordered" evidence="5">
    <location>
        <begin position="56"/>
        <end position="76"/>
    </location>
</feature>
<keyword evidence="2" id="KW-0479">Metal-binding</keyword>
<dbReference type="InterPro" id="IPR006657">
    <property type="entry name" value="MoPterin_dinucl-bd_dom"/>
</dbReference>
<dbReference type="Pfam" id="PF00111">
    <property type="entry name" value="Fer2"/>
    <property type="match status" value="1"/>
</dbReference>
<accession>A0ABM5WKL3</accession>
<dbReference type="Pfam" id="PF00384">
    <property type="entry name" value="Molybdopterin"/>
    <property type="match status" value="1"/>
</dbReference>
<gene>
    <name evidence="9" type="ORF">AT302_15780</name>
</gene>
<protein>
    <submittedName>
        <fullName evidence="9">Ferredoxin:oxidoreductase FAD/NAD(P)-binding protein</fullName>
    </submittedName>
</protein>
<dbReference type="PROSITE" id="PS51669">
    <property type="entry name" value="4FE4S_MOW_BIS_MGD"/>
    <property type="match status" value="1"/>
</dbReference>
<dbReference type="Gene3D" id="3.10.20.30">
    <property type="match status" value="1"/>
</dbReference>
<keyword evidence="4" id="KW-0411">Iron-sulfur</keyword>
<dbReference type="SUPFAM" id="SSF53706">
    <property type="entry name" value="Formate dehydrogenase/DMSO reductase, domains 1-3"/>
    <property type="match status" value="1"/>
</dbReference>
<dbReference type="InterPro" id="IPR017927">
    <property type="entry name" value="FAD-bd_FR_type"/>
</dbReference>
<dbReference type="Gene3D" id="3.40.50.740">
    <property type="match status" value="1"/>
</dbReference>
<dbReference type="Gene3D" id="2.40.40.20">
    <property type="match status" value="1"/>
</dbReference>
<evidence type="ECO:0000313" key="9">
    <source>
        <dbReference type="EMBL" id="ALS61010.1"/>
    </source>
</evidence>